<accession>A0A8S9K428</accession>
<proteinExistence type="predicted"/>
<dbReference type="EMBL" id="QGKY02000190">
    <property type="protein sequence ID" value="KAF2589234.1"/>
    <property type="molecule type" value="Genomic_DNA"/>
</dbReference>
<organism evidence="1">
    <name type="scientific">Brassica cretica</name>
    <name type="common">Mustard</name>
    <dbReference type="NCBI Taxonomy" id="69181"/>
    <lineage>
        <taxon>Eukaryota</taxon>
        <taxon>Viridiplantae</taxon>
        <taxon>Streptophyta</taxon>
        <taxon>Embryophyta</taxon>
        <taxon>Tracheophyta</taxon>
        <taxon>Spermatophyta</taxon>
        <taxon>Magnoliopsida</taxon>
        <taxon>eudicotyledons</taxon>
        <taxon>Gunneridae</taxon>
        <taxon>Pentapetalae</taxon>
        <taxon>rosids</taxon>
        <taxon>malvids</taxon>
        <taxon>Brassicales</taxon>
        <taxon>Brassicaceae</taxon>
        <taxon>Brassiceae</taxon>
        <taxon>Brassica</taxon>
    </lineage>
</organism>
<name>A0A8S9K428_BRACR</name>
<reference evidence="1" key="1">
    <citation type="submission" date="2019-12" db="EMBL/GenBank/DDBJ databases">
        <title>Genome sequencing and annotation of Brassica cretica.</title>
        <authorList>
            <person name="Studholme D.J."/>
            <person name="Sarris P.F."/>
        </authorList>
    </citation>
    <scope>NUCLEOTIDE SEQUENCE</scope>
    <source>
        <strain evidence="1">PFS-102/07</strain>
        <tissue evidence="1">Leaf</tissue>
    </source>
</reference>
<gene>
    <name evidence="1" type="ORF">F2Q70_00038105</name>
</gene>
<dbReference type="AlphaFoldDB" id="A0A8S9K428"/>
<sequence length="102" mass="11435">MEVSLPHFHLLSNSRFHAFLAFHLPYQVLQPITSFIVENWSLGEVTPSAGATTISILSTRLANGERRRSMYKISEASQFPFHISSVYLFSSSPAHFHVQAAS</sequence>
<comment type="caution">
    <text evidence="1">The sequence shown here is derived from an EMBL/GenBank/DDBJ whole genome shotgun (WGS) entry which is preliminary data.</text>
</comment>
<evidence type="ECO:0000313" key="1">
    <source>
        <dbReference type="EMBL" id="KAF2589234.1"/>
    </source>
</evidence>
<protein>
    <submittedName>
        <fullName evidence="1">Uncharacterized protein</fullName>
    </submittedName>
</protein>